<evidence type="ECO:0000259" key="8">
    <source>
        <dbReference type="PROSITE" id="PS50975"/>
    </source>
</evidence>
<dbReference type="PANTHER" id="PTHR43055">
    <property type="entry name" value="FORMATE-DEPENDENT PHOSPHORIBOSYLGLYCINAMIDE FORMYLTRANSFERASE"/>
    <property type="match status" value="1"/>
</dbReference>
<dbReference type="GO" id="GO:0006189">
    <property type="term" value="P:'de novo' IMP biosynthetic process"/>
    <property type="evidence" value="ECO:0007669"/>
    <property type="project" value="UniProtKB-UniRule"/>
</dbReference>
<keyword evidence="10" id="KW-1185">Reference proteome</keyword>
<dbReference type="AlphaFoldDB" id="A0A9X1QRW4"/>
<feature type="binding site" evidence="7">
    <location>
        <begin position="368"/>
        <end position="369"/>
    </location>
    <ligand>
        <name>N(1)-(5-phospho-beta-D-ribosyl)glycinamide</name>
        <dbReference type="ChEBI" id="CHEBI:143788"/>
    </ligand>
</feature>
<dbReference type="NCBIfam" id="NF006766">
    <property type="entry name" value="PRK09288.1"/>
    <property type="match status" value="1"/>
</dbReference>
<evidence type="ECO:0000256" key="7">
    <source>
        <dbReference type="HAMAP-Rule" id="MF_01643"/>
    </source>
</evidence>
<dbReference type="Pfam" id="PF22660">
    <property type="entry name" value="RS_preATP-grasp-like"/>
    <property type="match status" value="1"/>
</dbReference>
<feature type="binding site" evidence="7">
    <location>
        <position position="292"/>
    </location>
    <ligand>
        <name>N(1)-(5-phospho-beta-D-ribosyl)glycinamide</name>
        <dbReference type="ChEBI" id="CHEBI:143788"/>
    </ligand>
</feature>
<evidence type="ECO:0000256" key="2">
    <source>
        <dbReference type="ARBA" id="ARBA00022723"/>
    </source>
</evidence>
<dbReference type="Gene3D" id="3.30.1490.20">
    <property type="entry name" value="ATP-grasp fold, A domain"/>
    <property type="match status" value="1"/>
</dbReference>
<gene>
    <name evidence="7 9" type="primary">purT</name>
    <name evidence="9" type="ORF">L1O03_08750</name>
</gene>
<dbReference type="Proteomes" id="UP001139336">
    <property type="component" value="Unassembled WGS sequence"/>
</dbReference>
<feature type="binding site" evidence="7">
    <location>
        <begin position="25"/>
        <end position="26"/>
    </location>
    <ligand>
        <name>N(1)-(5-phospho-beta-D-ribosyl)glycinamide</name>
        <dbReference type="ChEBI" id="CHEBI:143788"/>
    </ligand>
</feature>
<dbReference type="InterPro" id="IPR011761">
    <property type="entry name" value="ATP-grasp"/>
</dbReference>
<comment type="pathway">
    <text evidence="7">Purine metabolism; IMP biosynthesis via de novo pathway; N(2)-formyl-N(1)-(5-phospho-D-ribosyl)glycinamide from N(1)-(5-phospho-D-ribosyl)glycinamide (formate route): step 1/1.</text>
</comment>
<evidence type="ECO:0000313" key="9">
    <source>
        <dbReference type="EMBL" id="MCF4007262.1"/>
    </source>
</evidence>
<dbReference type="InterPro" id="IPR011054">
    <property type="entry name" value="Rudment_hybrid_motif"/>
</dbReference>
<evidence type="ECO:0000256" key="1">
    <source>
        <dbReference type="ARBA" id="ARBA00022598"/>
    </source>
</evidence>
<dbReference type="PROSITE" id="PS50975">
    <property type="entry name" value="ATP_GRASP"/>
    <property type="match status" value="1"/>
</dbReference>
<dbReference type="Pfam" id="PF02222">
    <property type="entry name" value="ATP-grasp"/>
    <property type="match status" value="1"/>
</dbReference>
<sequence length="406" mass="43661">MLCPDRLGTPLSETATRVLLLGAGELGREMVSSFHRFGVEVHAADNYANAPALQLAHGSHLVDLSDHAALVDLVRRVRPDVVVPECDAASISALKEIEESGLAAVVPTAHAIELTVEREGIRRAASEELGLPTSRYAFASTFEEYEVAVGQMGYPCVVKPVRGSAGRGHMILRSEEDVERAWELAQEVGGRVIVERFVNFDCEMTMLTVRSIDPETEKPATWFCEPIGHVQRGGDLIESWQPLAMSERALDNARSVAARITNYLGGQGLFGVELFVAGDDVYFSGVSPRPHDTGMVTLATQRLSQFDLHARAILGLPIDVTLTSPGSCSVIHAAGDSERVSYTGIAAALSYPEVDLRFFGKPQAYPRRRMGVALATGESTEEARSASSAAVRAIEVRLGDDASACG</sequence>
<comment type="subunit">
    <text evidence="7">Homodimer.</text>
</comment>
<dbReference type="GO" id="GO:0005829">
    <property type="term" value="C:cytosol"/>
    <property type="evidence" value="ECO:0007669"/>
    <property type="project" value="TreeGrafter"/>
</dbReference>
<evidence type="ECO:0000313" key="10">
    <source>
        <dbReference type="Proteomes" id="UP001139336"/>
    </source>
</evidence>
<dbReference type="Gene3D" id="3.40.50.20">
    <property type="match status" value="1"/>
</dbReference>
<keyword evidence="5 7" id="KW-0067">ATP-binding</keyword>
<dbReference type="InterPro" id="IPR016185">
    <property type="entry name" value="PreATP-grasp_dom_sf"/>
</dbReference>
<reference evidence="9" key="1">
    <citation type="submission" date="2022-01" db="EMBL/GenBank/DDBJ databases">
        <title>Corynebacterium sp. nov isolated from isolated from the feces of the greater white-fronted geese (Anser albifrons) at Poyang Lake, PR China.</title>
        <authorList>
            <person name="Liu Q."/>
        </authorList>
    </citation>
    <scope>NUCLEOTIDE SEQUENCE</scope>
    <source>
        <strain evidence="9">JCM 32435</strain>
    </source>
</reference>
<dbReference type="HAMAP" id="MF_01643">
    <property type="entry name" value="PurT"/>
    <property type="match status" value="1"/>
</dbReference>
<evidence type="ECO:0000256" key="6">
    <source>
        <dbReference type="ARBA" id="ARBA00022842"/>
    </source>
</evidence>
<accession>A0A9X1QRW4</accession>
<feature type="binding site" evidence="7">
    <location>
        <position position="273"/>
    </location>
    <ligand>
        <name>Mg(2+)</name>
        <dbReference type="ChEBI" id="CHEBI:18420"/>
    </ligand>
</feature>
<dbReference type="Pfam" id="PF21244">
    <property type="entry name" value="PurT_C"/>
    <property type="match status" value="1"/>
</dbReference>
<feature type="binding site" evidence="7">
    <location>
        <position position="85"/>
    </location>
    <ligand>
        <name>N(1)-(5-phospho-beta-D-ribosyl)glycinamide</name>
        <dbReference type="ChEBI" id="CHEBI:143788"/>
    </ligand>
</feature>
<feature type="binding site" evidence="7">
    <location>
        <position position="361"/>
    </location>
    <ligand>
        <name>N(1)-(5-phospho-beta-D-ribosyl)glycinamide</name>
        <dbReference type="ChEBI" id="CHEBI:143788"/>
    </ligand>
</feature>
<dbReference type="EC" id="6.3.1.21" evidence="7"/>
<comment type="similarity">
    <text evidence="7">Belongs to the PurK/PurT family.</text>
</comment>
<keyword evidence="1 7" id="KW-0436">Ligase</keyword>
<name>A0A9X1QRW4_9CORY</name>
<feature type="binding site" evidence="7">
    <location>
        <position position="159"/>
    </location>
    <ligand>
        <name>ATP</name>
        <dbReference type="ChEBI" id="CHEBI:30616"/>
    </ligand>
</feature>
<evidence type="ECO:0000256" key="3">
    <source>
        <dbReference type="ARBA" id="ARBA00022741"/>
    </source>
</evidence>
<comment type="catalytic activity">
    <reaction evidence="7">
        <text>N(1)-(5-phospho-beta-D-ribosyl)glycinamide + formate + ATP = N(2)-formyl-N(1)-(5-phospho-beta-D-ribosyl)glycinamide + ADP + phosphate + H(+)</text>
        <dbReference type="Rhea" id="RHEA:24829"/>
        <dbReference type="ChEBI" id="CHEBI:15378"/>
        <dbReference type="ChEBI" id="CHEBI:15740"/>
        <dbReference type="ChEBI" id="CHEBI:30616"/>
        <dbReference type="ChEBI" id="CHEBI:43474"/>
        <dbReference type="ChEBI" id="CHEBI:143788"/>
        <dbReference type="ChEBI" id="CHEBI:147286"/>
        <dbReference type="ChEBI" id="CHEBI:456216"/>
        <dbReference type="EC" id="6.3.1.21"/>
    </reaction>
</comment>
<dbReference type="SUPFAM" id="SSF51246">
    <property type="entry name" value="Rudiment single hybrid motif"/>
    <property type="match status" value="1"/>
</dbReference>
<keyword evidence="3 7" id="KW-0547">Nucleotide-binding</keyword>
<dbReference type="GO" id="GO:0000287">
    <property type="term" value="F:magnesium ion binding"/>
    <property type="evidence" value="ECO:0007669"/>
    <property type="project" value="InterPro"/>
</dbReference>
<dbReference type="SUPFAM" id="SSF52440">
    <property type="entry name" value="PreATP-grasp domain"/>
    <property type="match status" value="1"/>
</dbReference>
<dbReference type="SUPFAM" id="SSF56059">
    <property type="entry name" value="Glutathione synthetase ATP-binding domain-like"/>
    <property type="match status" value="1"/>
</dbReference>
<feature type="binding site" evidence="7">
    <location>
        <begin position="195"/>
        <end position="198"/>
    </location>
    <ligand>
        <name>ATP</name>
        <dbReference type="ChEBI" id="CHEBI:30616"/>
    </ligand>
</feature>
<organism evidence="9 10">
    <name type="scientific">Corynebacterium uropygiale</name>
    <dbReference type="NCBI Taxonomy" id="1775911"/>
    <lineage>
        <taxon>Bacteria</taxon>
        <taxon>Bacillati</taxon>
        <taxon>Actinomycetota</taxon>
        <taxon>Actinomycetes</taxon>
        <taxon>Mycobacteriales</taxon>
        <taxon>Corynebacteriaceae</taxon>
        <taxon>Corynebacterium</taxon>
    </lineage>
</organism>
<dbReference type="GO" id="GO:0005524">
    <property type="term" value="F:ATP binding"/>
    <property type="evidence" value="ECO:0007669"/>
    <property type="project" value="UniProtKB-UniRule"/>
</dbReference>
<evidence type="ECO:0000256" key="5">
    <source>
        <dbReference type="ARBA" id="ARBA00022840"/>
    </source>
</evidence>
<dbReference type="InterPro" id="IPR048740">
    <property type="entry name" value="PurT_C"/>
</dbReference>
<dbReference type="PANTHER" id="PTHR43055:SF1">
    <property type="entry name" value="FORMATE-DEPENDENT PHOSPHORIBOSYLGLYCINAMIDE FORMYLTRANSFERASE"/>
    <property type="match status" value="1"/>
</dbReference>
<keyword evidence="6 7" id="KW-0460">Magnesium</keyword>
<dbReference type="InterPro" id="IPR054350">
    <property type="entry name" value="PurT/PurK_preATP-grasp"/>
</dbReference>
<dbReference type="InterPro" id="IPR003135">
    <property type="entry name" value="ATP-grasp_carboxylate-amine"/>
</dbReference>
<dbReference type="EMBL" id="JAKGSI010000004">
    <property type="protein sequence ID" value="MCF4007262.1"/>
    <property type="molecule type" value="Genomic_DNA"/>
</dbReference>
<feature type="binding site" evidence="7">
    <location>
        <position position="118"/>
    </location>
    <ligand>
        <name>ATP</name>
        <dbReference type="ChEBI" id="CHEBI:30616"/>
    </ligand>
</feature>
<dbReference type="Gene3D" id="3.30.470.20">
    <property type="entry name" value="ATP-grasp fold, B domain"/>
    <property type="match status" value="1"/>
</dbReference>
<feature type="domain" description="ATP-grasp" evidence="8">
    <location>
        <begin position="123"/>
        <end position="314"/>
    </location>
</feature>
<dbReference type="RefSeq" id="WP_236119401.1">
    <property type="nucleotide sequence ID" value="NZ_JAKGSI010000004.1"/>
</dbReference>
<comment type="caution">
    <text evidence="9">The sequence shown here is derived from an EMBL/GenBank/DDBJ whole genome shotgun (WGS) entry which is preliminary data.</text>
</comment>
<dbReference type="GO" id="GO:0043815">
    <property type="term" value="F:phosphoribosylglycinamide formyltransferase 2 activity"/>
    <property type="evidence" value="ECO:0007669"/>
    <property type="project" value="UniProtKB-UniRule"/>
</dbReference>
<comment type="caution">
    <text evidence="7">Lacks conserved residue(s) required for the propagation of feature annotation.</text>
</comment>
<proteinExistence type="inferred from homology"/>
<protein>
    <recommendedName>
        <fullName evidence="7">Formate-dependent phosphoribosylglycinamide formyltransferase</fullName>
        <ecNumber evidence="7">6.3.1.21</ecNumber>
    </recommendedName>
    <alternativeName>
        <fullName evidence="7">5'-phosphoribosylglycinamide transformylase 2</fullName>
    </alternativeName>
    <alternativeName>
        <fullName evidence="7">Formate-dependent GAR transformylase</fullName>
    </alternativeName>
    <alternativeName>
        <fullName evidence="7">GAR transformylase 2</fullName>
        <shortName evidence="7">GART 2</shortName>
    </alternativeName>
    <alternativeName>
        <fullName evidence="7">Non-folate glycinamide ribonucleotide transformylase</fullName>
    </alternativeName>
    <alternativeName>
        <fullName evidence="7">Phosphoribosylglycinamide formyltransferase 2</fullName>
    </alternativeName>
</protein>
<comment type="function">
    <text evidence="7">Involved in the de novo purine biosynthesis. Catalyzes the transfer of formate to 5-phospho-ribosyl-glycinamide (GAR), producing 5-phospho-ribosyl-N-formylglycinamide (FGAR). Formate is provided by PurU via hydrolysis of 10-formyl-tetrahydrofolate.</text>
</comment>
<dbReference type="InterPro" id="IPR005862">
    <property type="entry name" value="PurT"/>
</dbReference>
<evidence type="ECO:0000256" key="4">
    <source>
        <dbReference type="ARBA" id="ARBA00022755"/>
    </source>
</evidence>
<dbReference type="GO" id="GO:0004644">
    <property type="term" value="F:phosphoribosylglycinamide formyltransferase activity"/>
    <property type="evidence" value="ECO:0007669"/>
    <property type="project" value="InterPro"/>
</dbReference>
<keyword evidence="9" id="KW-0808">Transferase</keyword>
<dbReference type="InterPro" id="IPR013815">
    <property type="entry name" value="ATP_grasp_subdomain_1"/>
</dbReference>
<keyword evidence="4 7" id="KW-0658">Purine biosynthesis</keyword>
<keyword evidence="2 7" id="KW-0479">Metal-binding</keyword>
<feature type="binding site" evidence="7">
    <location>
        <position position="203"/>
    </location>
    <ligand>
        <name>ATP</name>
        <dbReference type="ChEBI" id="CHEBI:30616"/>
    </ligand>
</feature>